<evidence type="ECO:0000313" key="2">
    <source>
        <dbReference type="Proteomes" id="UP001396334"/>
    </source>
</evidence>
<proteinExistence type="predicted"/>
<accession>A0ABR1ZV17</accession>
<evidence type="ECO:0000313" key="1">
    <source>
        <dbReference type="EMBL" id="KAK8484561.1"/>
    </source>
</evidence>
<comment type="caution">
    <text evidence="1">The sequence shown here is derived from an EMBL/GenBank/DDBJ whole genome shotgun (WGS) entry which is preliminary data.</text>
</comment>
<dbReference type="PANTHER" id="PTHR34046:SF7">
    <property type="entry name" value="DUF740 FAMILY PROTEIN"/>
    <property type="match status" value="1"/>
</dbReference>
<reference evidence="1 2" key="1">
    <citation type="journal article" date="2024" name="G3 (Bethesda)">
        <title>Genome assembly of Hibiscus sabdariffa L. provides insights into metabolisms of medicinal natural products.</title>
        <authorList>
            <person name="Kim T."/>
        </authorList>
    </citation>
    <scope>NUCLEOTIDE SEQUENCE [LARGE SCALE GENOMIC DNA]</scope>
    <source>
        <strain evidence="1">TK-2024</strain>
        <tissue evidence="1">Old leaves</tissue>
    </source>
</reference>
<name>A0ABR1ZV17_9ROSI</name>
<sequence length="168" mass="18071">MLRSKTLMDNFRIRSSNKDVAVPVPVAGGGRRRSNPNDQVCCKKHPKHRQSPGVCSLCLKEKLSRLPASSSSRRPTSATVIASSCSSSSSLSSYCSSSSASSHSSSPMHRCRFPNEGRDGLSLFLIGGGKKMLTKSRSVAFVSGLGSKEGRKDKTGLLSKLLHPRRVH</sequence>
<dbReference type="Proteomes" id="UP001396334">
    <property type="component" value="Unassembled WGS sequence"/>
</dbReference>
<dbReference type="PANTHER" id="PTHR34046">
    <property type="entry name" value="OS06G0218800 PROTEIN"/>
    <property type="match status" value="1"/>
</dbReference>
<keyword evidence="2" id="KW-1185">Reference proteome</keyword>
<dbReference type="EMBL" id="JBBPBN010000558">
    <property type="protein sequence ID" value="KAK8484561.1"/>
    <property type="molecule type" value="Genomic_DNA"/>
</dbReference>
<organism evidence="1 2">
    <name type="scientific">Hibiscus sabdariffa</name>
    <name type="common">roselle</name>
    <dbReference type="NCBI Taxonomy" id="183260"/>
    <lineage>
        <taxon>Eukaryota</taxon>
        <taxon>Viridiplantae</taxon>
        <taxon>Streptophyta</taxon>
        <taxon>Embryophyta</taxon>
        <taxon>Tracheophyta</taxon>
        <taxon>Spermatophyta</taxon>
        <taxon>Magnoliopsida</taxon>
        <taxon>eudicotyledons</taxon>
        <taxon>Gunneridae</taxon>
        <taxon>Pentapetalae</taxon>
        <taxon>rosids</taxon>
        <taxon>malvids</taxon>
        <taxon>Malvales</taxon>
        <taxon>Malvaceae</taxon>
        <taxon>Malvoideae</taxon>
        <taxon>Hibiscus</taxon>
    </lineage>
</organism>
<protein>
    <submittedName>
        <fullName evidence="1">Uncharacterized protein</fullName>
    </submittedName>
</protein>
<gene>
    <name evidence="1" type="ORF">V6N11_028878</name>
</gene>